<proteinExistence type="predicted"/>
<dbReference type="Pfam" id="PF07714">
    <property type="entry name" value="PK_Tyr_Ser-Thr"/>
    <property type="match status" value="1"/>
</dbReference>
<dbReference type="PROSITE" id="PS00109">
    <property type="entry name" value="PROTEIN_KINASE_TYR"/>
    <property type="match status" value="1"/>
</dbReference>
<accession>A0AAD7G584</accession>
<dbReference type="InterPro" id="IPR001245">
    <property type="entry name" value="Ser-Thr/Tyr_kinase_cat_dom"/>
</dbReference>
<dbReference type="PANTHER" id="PTHR44329">
    <property type="entry name" value="SERINE/THREONINE-PROTEIN KINASE TNNI3K-RELATED"/>
    <property type="match status" value="1"/>
</dbReference>
<dbReference type="Gene3D" id="1.10.510.10">
    <property type="entry name" value="Transferase(Phosphotransferase) domain 1"/>
    <property type="match status" value="1"/>
</dbReference>
<dbReference type="AlphaFoldDB" id="A0AAD7G584"/>
<dbReference type="InterPro" id="IPR008266">
    <property type="entry name" value="Tyr_kinase_AS"/>
</dbReference>
<dbReference type="InterPro" id="IPR000719">
    <property type="entry name" value="Prot_kinase_dom"/>
</dbReference>
<name>A0AAD7G584_MYCRO</name>
<dbReference type="EMBL" id="JARKIE010000296">
    <property type="protein sequence ID" value="KAJ7656701.1"/>
    <property type="molecule type" value="Genomic_DNA"/>
</dbReference>
<gene>
    <name evidence="2" type="ORF">B0H17DRAFT_359177</name>
</gene>
<dbReference type="InterPro" id="IPR051681">
    <property type="entry name" value="Ser/Thr_Kinases-Pseudokinases"/>
</dbReference>
<comment type="caution">
    <text evidence="2">The sequence shown here is derived from an EMBL/GenBank/DDBJ whole genome shotgun (WGS) entry which is preliminary data.</text>
</comment>
<sequence>MMNALNSDDTHIMEHIFLVSQSKEDIRVAKGLKMEDVRRLLDVVEFVQKLDTLPEECPRLQDLYQTLDEVLNPLPPSLPLVDGMTVGSKTPFKTSGSSDIFQGVRNGKVVALKRMRALRDGPCNVLPRVHREALTWVKLHHQYILPLIGIYREPSSLTLYMVSPWVEGGTTVEHLTDLKSTGTVDVLHVNRLLFQIAQGIQYLHSQPEKIVHGDLRGRNVLVAKDGSARIIDFGYSRSSVASIHLSRGGGSIRWMAPELVNDHPSVQTFASDVYAFGCLCAELYTLKDPFSNIPHEYRVVRDILQGKRPERPTENPLMTDGLWEFVNTCWLEKPAARPSADILVSEMRVAAESH</sequence>
<keyword evidence="3" id="KW-1185">Reference proteome</keyword>
<feature type="domain" description="Protein kinase" evidence="1">
    <location>
        <begin position="86"/>
        <end position="354"/>
    </location>
</feature>
<evidence type="ECO:0000313" key="3">
    <source>
        <dbReference type="Proteomes" id="UP001221757"/>
    </source>
</evidence>
<dbReference type="GO" id="GO:0004674">
    <property type="term" value="F:protein serine/threonine kinase activity"/>
    <property type="evidence" value="ECO:0007669"/>
    <property type="project" value="TreeGrafter"/>
</dbReference>
<protein>
    <submittedName>
        <fullName evidence="2">Kinase-like domain-containing protein</fullName>
    </submittedName>
</protein>
<reference evidence="2" key="1">
    <citation type="submission" date="2023-03" db="EMBL/GenBank/DDBJ databases">
        <title>Massive genome expansion in bonnet fungi (Mycena s.s.) driven by repeated elements and novel gene families across ecological guilds.</title>
        <authorList>
            <consortium name="Lawrence Berkeley National Laboratory"/>
            <person name="Harder C.B."/>
            <person name="Miyauchi S."/>
            <person name="Viragh M."/>
            <person name="Kuo A."/>
            <person name="Thoen E."/>
            <person name="Andreopoulos B."/>
            <person name="Lu D."/>
            <person name="Skrede I."/>
            <person name="Drula E."/>
            <person name="Henrissat B."/>
            <person name="Morin E."/>
            <person name="Kohler A."/>
            <person name="Barry K."/>
            <person name="LaButti K."/>
            <person name="Morin E."/>
            <person name="Salamov A."/>
            <person name="Lipzen A."/>
            <person name="Mereny Z."/>
            <person name="Hegedus B."/>
            <person name="Baldrian P."/>
            <person name="Stursova M."/>
            <person name="Weitz H."/>
            <person name="Taylor A."/>
            <person name="Grigoriev I.V."/>
            <person name="Nagy L.G."/>
            <person name="Martin F."/>
            <person name="Kauserud H."/>
        </authorList>
    </citation>
    <scope>NUCLEOTIDE SEQUENCE</scope>
    <source>
        <strain evidence="2">CBHHK067</strain>
    </source>
</reference>
<organism evidence="2 3">
    <name type="scientific">Mycena rosella</name>
    <name type="common">Pink bonnet</name>
    <name type="synonym">Agaricus rosellus</name>
    <dbReference type="NCBI Taxonomy" id="1033263"/>
    <lineage>
        <taxon>Eukaryota</taxon>
        <taxon>Fungi</taxon>
        <taxon>Dikarya</taxon>
        <taxon>Basidiomycota</taxon>
        <taxon>Agaricomycotina</taxon>
        <taxon>Agaricomycetes</taxon>
        <taxon>Agaricomycetidae</taxon>
        <taxon>Agaricales</taxon>
        <taxon>Marasmiineae</taxon>
        <taxon>Mycenaceae</taxon>
        <taxon>Mycena</taxon>
    </lineage>
</organism>
<dbReference type="Proteomes" id="UP001221757">
    <property type="component" value="Unassembled WGS sequence"/>
</dbReference>
<evidence type="ECO:0000259" key="1">
    <source>
        <dbReference type="PROSITE" id="PS50011"/>
    </source>
</evidence>
<keyword evidence="2" id="KW-0808">Transferase</keyword>
<dbReference type="PANTHER" id="PTHR44329:SF214">
    <property type="entry name" value="PROTEIN KINASE DOMAIN-CONTAINING PROTEIN"/>
    <property type="match status" value="1"/>
</dbReference>
<evidence type="ECO:0000313" key="2">
    <source>
        <dbReference type="EMBL" id="KAJ7656701.1"/>
    </source>
</evidence>
<dbReference type="SUPFAM" id="SSF56112">
    <property type="entry name" value="Protein kinase-like (PK-like)"/>
    <property type="match status" value="1"/>
</dbReference>
<keyword evidence="2" id="KW-0418">Kinase</keyword>
<dbReference type="InterPro" id="IPR011009">
    <property type="entry name" value="Kinase-like_dom_sf"/>
</dbReference>
<dbReference type="PROSITE" id="PS50011">
    <property type="entry name" value="PROTEIN_KINASE_DOM"/>
    <property type="match status" value="1"/>
</dbReference>
<dbReference type="GO" id="GO:0005524">
    <property type="term" value="F:ATP binding"/>
    <property type="evidence" value="ECO:0007669"/>
    <property type="project" value="InterPro"/>
</dbReference>